<evidence type="ECO:0000256" key="5">
    <source>
        <dbReference type="ARBA" id="ARBA00023027"/>
    </source>
</evidence>
<comment type="caution">
    <text evidence="9">The sequence shown here is derived from an EMBL/GenBank/DDBJ whole genome shotgun (WGS) entry which is preliminary data.</text>
</comment>
<name>A0A9X3FN57_9LACT</name>
<dbReference type="GO" id="GO:0008270">
    <property type="term" value="F:zinc ion binding"/>
    <property type="evidence" value="ECO:0007669"/>
    <property type="project" value="InterPro"/>
</dbReference>
<keyword evidence="3 6" id="KW-0862">Zinc</keyword>
<evidence type="ECO:0000256" key="3">
    <source>
        <dbReference type="ARBA" id="ARBA00022833"/>
    </source>
</evidence>
<keyword evidence="5" id="KW-0520">NAD</keyword>
<evidence type="ECO:0000259" key="8">
    <source>
        <dbReference type="Pfam" id="PF08240"/>
    </source>
</evidence>
<dbReference type="GO" id="GO:0005829">
    <property type="term" value="C:cytosol"/>
    <property type="evidence" value="ECO:0007669"/>
    <property type="project" value="TreeGrafter"/>
</dbReference>
<reference evidence="9" key="1">
    <citation type="submission" date="2022-12" db="EMBL/GenBank/DDBJ databases">
        <title>Description and comparative metabolic analysis of Aerococcus sp. nov., isolated from the feces of a pig.</title>
        <authorList>
            <person name="Chang Y.-H."/>
        </authorList>
    </citation>
    <scope>NUCLEOTIDE SEQUENCE</scope>
    <source>
        <strain evidence="9">YH-aer222</strain>
    </source>
</reference>
<evidence type="ECO:0000256" key="1">
    <source>
        <dbReference type="ARBA" id="ARBA00001947"/>
    </source>
</evidence>
<comment type="similarity">
    <text evidence="6">Belongs to the zinc-containing alcohol dehydrogenase family.</text>
</comment>
<evidence type="ECO:0000313" key="10">
    <source>
        <dbReference type="Proteomes" id="UP001146670"/>
    </source>
</evidence>
<dbReference type="Pfam" id="PF08240">
    <property type="entry name" value="ADH_N"/>
    <property type="match status" value="1"/>
</dbReference>
<dbReference type="RefSeq" id="WP_268751957.1">
    <property type="nucleotide sequence ID" value="NZ_JAPRFQ010000001.1"/>
</dbReference>
<evidence type="ECO:0000256" key="4">
    <source>
        <dbReference type="ARBA" id="ARBA00023002"/>
    </source>
</evidence>
<proteinExistence type="inferred from homology"/>
<dbReference type="InterPro" id="IPR013154">
    <property type="entry name" value="ADH-like_N"/>
</dbReference>
<dbReference type="Proteomes" id="UP001146670">
    <property type="component" value="Unassembled WGS sequence"/>
</dbReference>
<evidence type="ECO:0000313" key="9">
    <source>
        <dbReference type="EMBL" id="MCZ0725642.1"/>
    </source>
</evidence>
<evidence type="ECO:0000256" key="2">
    <source>
        <dbReference type="ARBA" id="ARBA00022723"/>
    </source>
</evidence>
<keyword evidence="4" id="KW-0560">Oxidoreductase</keyword>
<sequence length="374" mass="40132">MKSRAAVAFEPGKALEIVEVDVQDPKAHEVMVKIDFTSVCHTDIYTLSGDDPSAKFPCILGHEATGTVYKVGPDVTDFSVGDKVVPLWKPECGQCEYCKKGLNFCSAIADTQGEGVMPDGTSRFSYQGETIYHFMGTSTFSEYTVLADISLAKIPEDAPQDKVALLGCGVTTGMGAVKNDAKFQPGSSAAVFGVGTLGLAAIQMLKRLDAKEIIAVDINDDKEAMAREAGATHFINSSKLDQPVQDYIIECTDGGVDYSFVCVGHVDTMNAGLEATHKGWGQSVIMGVAAGQEKISTRPFQLITGREWKGSSFGGVQGRSGLPKVIADYQAGKIDLEPFISHHLAFEDINEAIRLQEAGQSLRDILSFEEVNNA</sequence>
<feature type="domain" description="Alcohol dehydrogenase-like N-terminal" evidence="8">
    <location>
        <begin position="27"/>
        <end position="155"/>
    </location>
</feature>
<dbReference type="PANTHER" id="PTHR43880:SF12">
    <property type="entry name" value="ALCOHOL DEHYDROGENASE CLASS-3"/>
    <property type="match status" value="1"/>
</dbReference>
<dbReference type="Pfam" id="PF00107">
    <property type="entry name" value="ADH_zinc_N"/>
    <property type="match status" value="1"/>
</dbReference>
<dbReference type="InterPro" id="IPR011032">
    <property type="entry name" value="GroES-like_sf"/>
</dbReference>
<keyword evidence="2 6" id="KW-0479">Metal-binding</keyword>
<dbReference type="AlphaFoldDB" id="A0A9X3FN57"/>
<dbReference type="PANTHER" id="PTHR43880">
    <property type="entry name" value="ALCOHOL DEHYDROGENASE"/>
    <property type="match status" value="1"/>
</dbReference>
<protein>
    <submittedName>
        <fullName evidence="9">Alcohol dehydrogenase catalytic domain-containing protein</fullName>
    </submittedName>
</protein>
<dbReference type="FunFam" id="3.90.180.10:FF:000067">
    <property type="entry name" value="alcohol dehydrogenase 1-like isoform X1"/>
    <property type="match status" value="1"/>
</dbReference>
<dbReference type="Gene3D" id="3.40.50.720">
    <property type="entry name" value="NAD(P)-binding Rossmann-like Domain"/>
    <property type="match status" value="1"/>
</dbReference>
<dbReference type="FunFam" id="3.40.50.720:FF:000003">
    <property type="entry name" value="S-(hydroxymethyl)glutathione dehydrogenase"/>
    <property type="match status" value="1"/>
</dbReference>
<dbReference type="EMBL" id="JAPRFR010000001">
    <property type="protein sequence ID" value="MCZ0725642.1"/>
    <property type="molecule type" value="Genomic_DNA"/>
</dbReference>
<keyword evidence="10" id="KW-1185">Reference proteome</keyword>
<comment type="cofactor">
    <cofactor evidence="1 6">
        <name>Zn(2+)</name>
        <dbReference type="ChEBI" id="CHEBI:29105"/>
    </cofactor>
</comment>
<dbReference type="SUPFAM" id="SSF50129">
    <property type="entry name" value="GroES-like"/>
    <property type="match status" value="2"/>
</dbReference>
<dbReference type="PROSITE" id="PS00059">
    <property type="entry name" value="ADH_ZINC"/>
    <property type="match status" value="1"/>
</dbReference>
<dbReference type="Gene3D" id="3.90.180.10">
    <property type="entry name" value="Medium-chain alcohol dehydrogenases, catalytic domain"/>
    <property type="match status" value="1"/>
</dbReference>
<dbReference type="InterPro" id="IPR036291">
    <property type="entry name" value="NAD(P)-bd_dom_sf"/>
</dbReference>
<dbReference type="SUPFAM" id="SSF51735">
    <property type="entry name" value="NAD(P)-binding Rossmann-fold domains"/>
    <property type="match status" value="1"/>
</dbReference>
<dbReference type="GO" id="GO:0051903">
    <property type="term" value="F:S-(hydroxymethyl)glutathione dehydrogenase [NAD(P)+] activity"/>
    <property type="evidence" value="ECO:0007669"/>
    <property type="project" value="TreeGrafter"/>
</dbReference>
<evidence type="ECO:0000256" key="6">
    <source>
        <dbReference type="RuleBase" id="RU361277"/>
    </source>
</evidence>
<dbReference type="InterPro" id="IPR013149">
    <property type="entry name" value="ADH-like_C"/>
</dbReference>
<accession>A0A9X3FN57</accession>
<feature type="domain" description="Alcohol dehydrogenase-like C-terminal" evidence="7">
    <location>
        <begin position="197"/>
        <end position="319"/>
    </location>
</feature>
<dbReference type="GO" id="GO:0046294">
    <property type="term" value="P:formaldehyde catabolic process"/>
    <property type="evidence" value="ECO:0007669"/>
    <property type="project" value="TreeGrafter"/>
</dbReference>
<gene>
    <name evidence="9" type="ORF">OW157_03540</name>
</gene>
<evidence type="ECO:0000259" key="7">
    <source>
        <dbReference type="Pfam" id="PF00107"/>
    </source>
</evidence>
<dbReference type="InterPro" id="IPR002328">
    <property type="entry name" value="ADH_Zn_CS"/>
</dbReference>
<organism evidence="9 10">
    <name type="scientific">Aerococcus kribbianus</name>
    <dbReference type="NCBI Taxonomy" id="2999064"/>
    <lineage>
        <taxon>Bacteria</taxon>
        <taxon>Bacillati</taxon>
        <taxon>Bacillota</taxon>
        <taxon>Bacilli</taxon>
        <taxon>Lactobacillales</taxon>
        <taxon>Aerococcaceae</taxon>
        <taxon>Aerococcus</taxon>
    </lineage>
</organism>